<protein>
    <submittedName>
        <fullName evidence="2">Uncharacterized protein</fullName>
    </submittedName>
</protein>
<dbReference type="AlphaFoldDB" id="A0AAV9AWE8"/>
<reference evidence="2" key="2">
    <citation type="submission" date="2023-06" db="EMBL/GenBank/DDBJ databases">
        <authorList>
            <person name="Ma L."/>
            <person name="Liu K.-W."/>
            <person name="Li Z."/>
            <person name="Hsiao Y.-Y."/>
            <person name="Qi Y."/>
            <person name="Fu T."/>
            <person name="Tang G."/>
            <person name="Zhang D."/>
            <person name="Sun W.-H."/>
            <person name="Liu D.-K."/>
            <person name="Li Y."/>
            <person name="Chen G.-Z."/>
            <person name="Liu X.-D."/>
            <person name="Liao X.-Y."/>
            <person name="Jiang Y.-T."/>
            <person name="Yu X."/>
            <person name="Hao Y."/>
            <person name="Huang J."/>
            <person name="Zhao X.-W."/>
            <person name="Ke S."/>
            <person name="Chen Y.-Y."/>
            <person name="Wu W.-L."/>
            <person name="Hsu J.-L."/>
            <person name="Lin Y.-F."/>
            <person name="Huang M.-D."/>
            <person name="Li C.-Y."/>
            <person name="Huang L."/>
            <person name="Wang Z.-W."/>
            <person name="Zhao X."/>
            <person name="Zhong W.-Y."/>
            <person name="Peng D.-H."/>
            <person name="Ahmad S."/>
            <person name="Lan S."/>
            <person name="Zhang J.-S."/>
            <person name="Tsai W.-C."/>
            <person name="Van De Peer Y."/>
            <person name="Liu Z.-J."/>
        </authorList>
    </citation>
    <scope>NUCLEOTIDE SEQUENCE</scope>
    <source>
        <strain evidence="2">SCP</strain>
        <tissue evidence="2">Leaves</tissue>
    </source>
</reference>
<evidence type="ECO:0000256" key="1">
    <source>
        <dbReference type="SAM" id="MobiDB-lite"/>
    </source>
</evidence>
<gene>
    <name evidence="2" type="ORF">QJS04_geneDACA005240</name>
</gene>
<evidence type="ECO:0000313" key="3">
    <source>
        <dbReference type="Proteomes" id="UP001179952"/>
    </source>
</evidence>
<reference evidence="2" key="1">
    <citation type="journal article" date="2023" name="Nat. Commun.">
        <title>Diploid and tetraploid genomes of Acorus and the evolution of monocots.</title>
        <authorList>
            <person name="Ma L."/>
            <person name="Liu K.W."/>
            <person name="Li Z."/>
            <person name="Hsiao Y.Y."/>
            <person name="Qi Y."/>
            <person name="Fu T."/>
            <person name="Tang G.D."/>
            <person name="Zhang D."/>
            <person name="Sun W.H."/>
            <person name="Liu D.K."/>
            <person name="Li Y."/>
            <person name="Chen G.Z."/>
            <person name="Liu X.D."/>
            <person name="Liao X.Y."/>
            <person name="Jiang Y.T."/>
            <person name="Yu X."/>
            <person name="Hao Y."/>
            <person name="Huang J."/>
            <person name="Zhao X.W."/>
            <person name="Ke S."/>
            <person name="Chen Y.Y."/>
            <person name="Wu W.L."/>
            <person name="Hsu J.L."/>
            <person name="Lin Y.F."/>
            <person name="Huang M.D."/>
            <person name="Li C.Y."/>
            <person name="Huang L."/>
            <person name="Wang Z.W."/>
            <person name="Zhao X."/>
            <person name="Zhong W.Y."/>
            <person name="Peng D.H."/>
            <person name="Ahmad S."/>
            <person name="Lan S."/>
            <person name="Zhang J.S."/>
            <person name="Tsai W.C."/>
            <person name="Van de Peer Y."/>
            <person name="Liu Z.J."/>
        </authorList>
    </citation>
    <scope>NUCLEOTIDE SEQUENCE</scope>
    <source>
        <strain evidence="2">SCP</strain>
    </source>
</reference>
<feature type="region of interest" description="Disordered" evidence="1">
    <location>
        <begin position="66"/>
        <end position="85"/>
    </location>
</feature>
<accession>A0AAV9AWE8</accession>
<name>A0AAV9AWE8_ACOGR</name>
<comment type="caution">
    <text evidence="2">The sequence shown here is derived from an EMBL/GenBank/DDBJ whole genome shotgun (WGS) entry which is preliminary data.</text>
</comment>
<dbReference type="Proteomes" id="UP001179952">
    <property type="component" value="Unassembled WGS sequence"/>
</dbReference>
<proteinExistence type="predicted"/>
<evidence type="ECO:0000313" key="2">
    <source>
        <dbReference type="EMBL" id="KAK1268496.1"/>
    </source>
</evidence>
<sequence>MSGRDRSTGYSFFASATIVDEAADITNGSDLLGVLFMRDSKAFTEAVLYGVFTMMSLGQLPLESTASMRRDEPATTIAAEEEERM</sequence>
<organism evidence="2 3">
    <name type="scientific">Acorus gramineus</name>
    <name type="common">Dwarf sweet flag</name>
    <dbReference type="NCBI Taxonomy" id="55184"/>
    <lineage>
        <taxon>Eukaryota</taxon>
        <taxon>Viridiplantae</taxon>
        <taxon>Streptophyta</taxon>
        <taxon>Embryophyta</taxon>
        <taxon>Tracheophyta</taxon>
        <taxon>Spermatophyta</taxon>
        <taxon>Magnoliopsida</taxon>
        <taxon>Liliopsida</taxon>
        <taxon>Acoraceae</taxon>
        <taxon>Acorus</taxon>
    </lineage>
</organism>
<dbReference type="EMBL" id="JAUJYN010000006">
    <property type="protein sequence ID" value="KAK1268496.1"/>
    <property type="molecule type" value="Genomic_DNA"/>
</dbReference>
<keyword evidence="3" id="KW-1185">Reference proteome</keyword>